<dbReference type="InterPro" id="IPR036390">
    <property type="entry name" value="WH_DNA-bd_sf"/>
</dbReference>
<dbReference type="PANTHER" id="PTHR30537:SF5">
    <property type="entry name" value="HTH-TYPE TRANSCRIPTIONAL ACTIVATOR TTDR-RELATED"/>
    <property type="match status" value="1"/>
</dbReference>
<accession>A0ABY1N7T9</accession>
<dbReference type="SUPFAM" id="SSF46785">
    <property type="entry name" value="Winged helix' DNA-binding domain"/>
    <property type="match status" value="1"/>
</dbReference>
<dbReference type="PROSITE" id="PS50931">
    <property type="entry name" value="HTH_LYSR"/>
    <property type="match status" value="1"/>
</dbReference>
<dbReference type="Pfam" id="PF00126">
    <property type="entry name" value="HTH_1"/>
    <property type="match status" value="1"/>
</dbReference>
<proteinExistence type="inferred from homology"/>
<evidence type="ECO:0000256" key="1">
    <source>
        <dbReference type="ARBA" id="ARBA00009437"/>
    </source>
</evidence>
<comment type="caution">
    <text evidence="6">The sequence shown here is derived from an EMBL/GenBank/DDBJ whole genome shotgun (WGS) entry which is preliminary data.</text>
</comment>
<evidence type="ECO:0000256" key="3">
    <source>
        <dbReference type="ARBA" id="ARBA00023125"/>
    </source>
</evidence>
<sequence length="294" mass="32059">MGMDSRRKSLPPLDTLVFFETALRAGSFSAAASELYVSQAAVSKRVKQLENWLGADLFERGARSLKPTQAGAQLADPVAMALDYLQGALNQVRSPAASSVRIAANSAVSVFWLFERLRSFALSSSSCPVETVVKDDPRDLLSASNDLAIIYADKVPQGWEGPLLMDEELAPVASPAEAERFAKAPQNARLLDYHRHAPDWINWDVWQQREQQSGFHGLTKTLCQNYSHSIGLALEGKGIALASCSLLQADLASGRLVRLVDKPLKTGKGYFLVWQAAKAVRPEVDNLAKHLGLS</sequence>
<feature type="domain" description="HTH lysR-type" evidence="5">
    <location>
        <begin position="11"/>
        <end position="68"/>
    </location>
</feature>
<evidence type="ECO:0000313" key="6">
    <source>
        <dbReference type="EMBL" id="SMP00448.1"/>
    </source>
</evidence>
<dbReference type="Gene3D" id="3.40.190.10">
    <property type="entry name" value="Periplasmic binding protein-like II"/>
    <property type="match status" value="2"/>
</dbReference>
<dbReference type="InterPro" id="IPR000847">
    <property type="entry name" value="LysR_HTH_N"/>
</dbReference>
<dbReference type="EMBL" id="FXTT01000001">
    <property type="protein sequence ID" value="SMP00448.1"/>
    <property type="molecule type" value="Genomic_DNA"/>
</dbReference>
<dbReference type="Pfam" id="PF03466">
    <property type="entry name" value="LysR_substrate"/>
    <property type="match status" value="1"/>
</dbReference>
<name>A0ABY1N7T9_9HYPH</name>
<keyword evidence="7" id="KW-1185">Reference proteome</keyword>
<evidence type="ECO:0000256" key="4">
    <source>
        <dbReference type="ARBA" id="ARBA00023163"/>
    </source>
</evidence>
<reference evidence="6 7" key="1">
    <citation type="submission" date="2017-05" db="EMBL/GenBank/DDBJ databases">
        <authorList>
            <person name="Varghese N."/>
            <person name="Submissions S."/>
        </authorList>
    </citation>
    <scope>NUCLEOTIDE SEQUENCE [LARGE SCALE GENOMIC DNA]</scope>
    <source>
        <strain evidence="6 7">DSM 15949</strain>
    </source>
</reference>
<protein>
    <submittedName>
        <fullName evidence="6">DNA-binding transcriptional regulator, LysR family</fullName>
    </submittedName>
</protein>
<dbReference type="InterPro" id="IPR036388">
    <property type="entry name" value="WH-like_DNA-bd_sf"/>
</dbReference>
<organism evidence="6 7">
    <name type="scientific">Roseibium denhamense</name>
    <dbReference type="NCBI Taxonomy" id="76305"/>
    <lineage>
        <taxon>Bacteria</taxon>
        <taxon>Pseudomonadati</taxon>
        <taxon>Pseudomonadota</taxon>
        <taxon>Alphaproteobacteria</taxon>
        <taxon>Hyphomicrobiales</taxon>
        <taxon>Stappiaceae</taxon>
        <taxon>Roseibium</taxon>
    </lineage>
</organism>
<dbReference type="GO" id="GO:0003677">
    <property type="term" value="F:DNA binding"/>
    <property type="evidence" value="ECO:0007669"/>
    <property type="project" value="UniProtKB-KW"/>
</dbReference>
<keyword evidence="4" id="KW-0804">Transcription</keyword>
<evidence type="ECO:0000259" key="5">
    <source>
        <dbReference type="PROSITE" id="PS50931"/>
    </source>
</evidence>
<dbReference type="SUPFAM" id="SSF53850">
    <property type="entry name" value="Periplasmic binding protein-like II"/>
    <property type="match status" value="1"/>
</dbReference>
<dbReference type="InterPro" id="IPR005119">
    <property type="entry name" value="LysR_subst-bd"/>
</dbReference>
<evidence type="ECO:0000313" key="7">
    <source>
        <dbReference type="Proteomes" id="UP001157914"/>
    </source>
</evidence>
<keyword evidence="3 6" id="KW-0238">DNA-binding</keyword>
<dbReference type="PANTHER" id="PTHR30537">
    <property type="entry name" value="HTH-TYPE TRANSCRIPTIONAL REGULATOR"/>
    <property type="match status" value="1"/>
</dbReference>
<dbReference type="Proteomes" id="UP001157914">
    <property type="component" value="Unassembled WGS sequence"/>
</dbReference>
<dbReference type="InterPro" id="IPR058163">
    <property type="entry name" value="LysR-type_TF_proteobact-type"/>
</dbReference>
<dbReference type="PRINTS" id="PR00039">
    <property type="entry name" value="HTHLYSR"/>
</dbReference>
<dbReference type="Gene3D" id="1.10.10.10">
    <property type="entry name" value="Winged helix-like DNA-binding domain superfamily/Winged helix DNA-binding domain"/>
    <property type="match status" value="1"/>
</dbReference>
<keyword evidence="2" id="KW-0805">Transcription regulation</keyword>
<comment type="similarity">
    <text evidence="1">Belongs to the LysR transcriptional regulatory family.</text>
</comment>
<gene>
    <name evidence="6" type="ORF">SAMN06265374_0212</name>
</gene>
<evidence type="ECO:0000256" key="2">
    <source>
        <dbReference type="ARBA" id="ARBA00023015"/>
    </source>
</evidence>